<evidence type="ECO:0000313" key="3">
    <source>
        <dbReference type="Proteomes" id="UP000800038"/>
    </source>
</evidence>
<feature type="region of interest" description="Disordered" evidence="1">
    <location>
        <begin position="357"/>
        <end position="395"/>
    </location>
</feature>
<feature type="region of interest" description="Disordered" evidence="1">
    <location>
        <begin position="1"/>
        <end position="312"/>
    </location>
</feature>
<feature type="compositionally biased region" description="Basic and acidic residues" evidence="1">
    <location>
        <begin position="82"/>
        <end position="133"/>
    </location>
</feature>
<evidence type="ECO:0000313" key="2">
    <source>
        <dbReference type="EMBL" id="KAF1941238.1"/>
    </source>
</evidence>
<feature type="compositionally biased region" description="Polar residues" evidence="1">
    <location>
        <begin position="147"/>
        <end position="160"/>
    </location>
</feature>
<feature type="compositionally biased region" description="Polar residues" evidence="1">
    <location>
        <begin position="357"/>
        <end position="373"/>
    </location>
</feature>
<dbReference type="OrthoDB" id="3944683at2759"/>
<reference evidence="2" key="1">
    <citation type="journal article" date="2020" name="Stud. Mycol.">
        <title>101 Dothideomycetes genomes: a test case for predicting lifestyles and emergence of pathogens.</title>
        <authorList>
            <person name="Haridas S."/>
            <person name="Albert R."/>
            <person name="Binder M."/>
            <person name="Bloem J."/>
            <person name="Labutti K."/>
            <person name="Salamov A."/>
            <person name="Andreopoulos B."/>
            <person name="Baker S."/>
            <person name="Barry K."/>
            <person name="Bills G."/>
            <person name="Bluhm B."/>
            <person name="Cannon C."/>
            <person name="Castanera R."/>
            <person name="Culley D."/>
            <person name="Daum C."/>
            <person name="Ezra D."/>
            <person name="Gonzalez J."/>
            <person name="Henrissat B."/>
            <person name="Kuo A."/>
            <person name="Liang C."/>
            <person name="Lipzen A."/>
            <person name="Lutzoni F."/>
            <person name="Magnuson J."/>
            <person name="Mondo S."/>
            <person name="Nolan M."/>
            <person name="Ohm R."/>
            <person name="Pangilinan J."/>
            <person name="Park H.-J."/>
            <person name="Ramirez L."/>
            <person name="Alfaro M."/>
            <person name="Sun H."/>
            <person name="Tritt A."/>
            <person name="Yoshinaga Y."/>
            <person name="Zwiers L.-H."/>
            <person name="Turgeon B."/>
            <person name="Goodwin S."/>
            <person name="Spatafora J."/>
            <person name="Crous P."/>
            <person name="Grigoriev I."/>
        </authorList>
    </citation>
    <scope>NUCLEOTIDE SEQUENCE</scope>
    <source>
        <strain evidence="2">CBS 161.51</strain>
    </source>
</reference>
<feature type="compositionally biased region" description="Basic and acidic residues" evidence="1">
    <location>
        <begin position="59"/>
        <end position="75"/>
    </location>
</feature>
<evidence type="ECO:0000256" key="1">
    <source>
        <dbReference type="SAM" id="MobiDB-lite"/>
    </source>
</evidence>
<dbReference type="Proteomes" id="UP000800038">
    <property type="component" value="Unassembled WGS sequence"/>
</dbReference>
<name>A0A6A5SNL6_9PLEO</name>
<accession>A0A6A5SNL6</accession>
<protein>
    <submittedName>
        <fullName evidence="2">Uncharacterized protein</fullName>
    </submittedName>
</protein>
<gene>
    <name evidence="2" type="ORF">EJ02DRAFT_503611</name>
</gene>
<keyword evidence="3" id="KW-1185">Reference proteome</keyword>
<dbReference type="EMBL" id="ML976050">
    <property type="protein sequence ID" value="KAF1941238.1"/>
    <property type="molecule type" value="Genomic_DNA"/>
</dbReference>
<sequence>MTSWPTDNDKEPSMNQRVGTAELCTQDRPVTVPPLFCTAQVPRSSDAGTSKKRKISSSSEKRRGDSAGDALHGEGRPVVAEVSEKRSSKDSRKKRRSEESGSPRSPRRDKEREEHRPRSQQHHEDAHRSHDQYRPLLHVQVPEIYNRSVNPGSVNSSQEALLNPRPHRSQHTRRRHPKQTSQSTLRGRGAKRDPPRHTKSKKNIRPEPSRGWSLFAPSPPKTPKREHRNYQTLDSSPRSHRSSRHHRSTTNSQATPESSHRHHRSTTASQASPESSRSQTRHHRSRQQEPSAPSTRQARSQTPNTAARRLPDRRFAVLAATNQALEEVRQEAFAQPSPPPRRERLRRYEGVSIPTSQIPFNWDCVSSSQTSAGNGNGNRVGSGEASCSRQGRSRR</sequence>
<dbReference type="AlphaFoldDB" id="A0A6A5SNL6"/>
<feature type="compositionally biased region" description="Polar residues" evidence="1">
    <location>
        <begin position="289"/>
        <end position="305"/>
    </location>
</feature>
<feature type="compositionally biased region" description="Basic residues" evidence="1">
    <location>
        <begin position="238"/>
        <end position="248"/>
    </location>
</feature>
<organism evidence="2 3">
    <name type="scientific">Clathrospora elynae</name>
    <dbReference type="NCBI Taxonomy" id="706981"/>
    <lineage>
        <taxon>Eukaryota</taxon>
        <taxon>Fungi</taxon>
        <taxon>Dikarya</taxon>
        <taxon>Ascomycota</taxon>
        <taxon>Pezizomycotina</taxon>
        <taxon>Dothideomycetes</taxon>
        <taxon>Pleosporomycetidae</taxon>
        <taxon>Pleosporales</taxon>
        <taxon>Diademaceae</taxon>
        <taxon>Clathrospora</taxon>
    </lineage>
</organism>
<proteinExistence type="predicted"/>
<feature type="compositionally biased region" description="Basic residues" evidence="1">
    <location>
        <begin position="165"/>
        <end position="178"/>
    </location>
</feature>
<feature type="compositionally biased region" description="Polar residues" evidence="1">
    <location>
        <begin position="381"/>
        <end position="395"/>
    </location>
</feature>